<dbReference type="EMBL" id="JAAKFY010000006">
    <property type="protein sequence ID" value="KAF3856641.1"/>
    <property type="molecule type" value="Genomic_DNA"/>
</dbReference>
<comment type="caution">
    <text evidence="1">The sequence shown here is derived from an EMBL/GenBank/DDBJ whole genome shotgun (WGS) entry which is preliminary data.</text>
</comment>
<keyword evidence="2" id="KW-1185">Reference proteome</keyword>
<gene>
    <name evidence="1" type="ORF">F7725_017364</name>
</gene>
<protein>
    <submittedName>
        <fullName evidence="1">Uncharacterized protein</fullName>
    </submittedName>
</protein>
<reference evidence="1 2" key="1">
    <citation type="submission" date="2020-03" db="EMBL/GenBank/DDBJ databases">
        <title>Dissostichus mawsoni Genome sequencing and assembly.</title>
        <authorList>
            <person name="Park H."/>
        </authorList>
    </citation>
    <scope>NUCLEOTIDE SEQUENCE [LARGE SCALE GENOMIC DNA]</scope>
    <source>
        <strain evidence="1">DM0001</strain>
        <tissue evidence="1">Muscle</tissue>
    </source>
</reference>
<proteinExistence type="predicted"/>
<dbReference type="Proteomes" id="UP000518266">
    <property type="component" value="Unassembled WGS sequence"/>
</dbReference>
<evidence type="ECO:0000313" key="1">
    <source>
        <dbReference type="EMBL" id="KAF3856641.1"/>
    </source>
</evidence>
<sequence length="108" mass="12083">MNHFDISHGRNVSPEVLYSFGEEENSFVLPFDHQSCRNSVLNEGTGDGIEIGLLLGLLEHCRISGGHHKVLQKSREGKVLTRVISVIQRLMQVLDVMFASAKHEPNQC</sequence>
<evidence type="ECO:0000313" key="2">
    <source>
        <dbReference type="Proteomes" id="UP000518266"/>
    </source>
</evidence>
<organism evidence="1 2">
    <name type="scientific">Dissostichus mawsoni</name>
    <name type="common">Antarctic cod</name>
    <dbReference type="NCBI Taxonomy" id="36200"/>
    <lineage>
        <taxon>Eukaryota</taxon>
        <taxon>Metazoa</taxon>
        <taxon>Chordata</taxon>
        <taxon>Craniata</taxon>
        <taxon>Vertebrata</taxon>
        <taxon>Euteleostomi</taxon>
        <taxon>Actinopterygii</taxon>
        <taxon>Neopterygii</taxon>
        <taxon>Teleostei</taxon>
        <taxon>Neoteleostei</taxon>
        <taxon>Acanthomorphata</taxon>
        <taxon>Eupercaria</taxon>
        <taxon>Perciformes</taxon>
        <taxon>Notothenioidei</taxon>
        <taxon>Nototheniidae</taxon>
        <taxon>Dissostichus</taxon>
    </lineage>
</organism>
<dbReference type="AlphaFoldDB" id="A0A7J5Z674"/>
<accession>A0A7J5Z674</accession>
<name>A0A7J5Z674_DISMA</name>